<sequence length="66" mass="7680">MEIMFLRATYMDEYLISAFLTNLFGRGQCGLEWTRGRWQCIMPRQITTAEKAQLDAAINAAHYSKF</sequence>
<dbReference type="OrthoDB" id="4620575at2759"/>
<gene>
    <name evidence="1" type="ORF">Micbo1qcDRAFT_166923</name>
</gene>
<dbReference type="Proteomes" id="UP000070501">
    <property type="component" value="Unassembled WGS sequence"/>
</dbReference>
<name>A0A136ITZ7_9PEZI</name>
<evidence type="ECO:0000313" key="1">
    <source>
        <dbReference type="EMBL" id="KXJ88266.1"/>
    </source>
</evidence>
<dbReference type="EMBL" id="KQ964259">
    <property type="protein sequence ID" value="KXJ88266.1"/>
    <property type="molecule type" value="Genomic_DNA"/>
</dbReference>
<organism evidence="1 2">
    <name type="scientific">Microdochium bolleyi</name>
    <dbReference type="NCBI Taxonomy" id="196109"/>
    <lineage>
        <taxon>Eukaryota</taxon>
        <taxon>Fungi</taxon>
        <taxon>Dikarya</taxon>
        <taxon>Ascomycota</taxon>
        <taxon>Pezizomycotina</taxon>
        <taxon>Sordariomycetes</taxon>
        <taxon>Xylariomycetidae</taxon>
        <taxon>Xylariales</taxon>
        <taxon>Microdochiaceae</taxon>
        <taxon>Microdochium</taxon>
    </lineage>
</organism>
<reference evidence="2" key="1">
    <citation type="submission" date="2016-02" db="EMBL/GenBank/DDBJ databases">
        <title>Draft genome sequence of Microdochium bolleyi, a fungal endophyte of beachgrass.</title>
        <authorList>
            <consortium name="DOE Joint Genome Institute"/>
            <person name="David A.S."/>
            <person name="May G."/>
            <person name="Haridas S."/>
            <person name="Lim J."/>
            <person name="Wang M."/>
            <person name="Labutti K."/>
            <person name="Lipzen A."/>
            <person name="Barry K."/>
            <person name="Grigoriev I.V."/>
        </authorList>
    </citation>
    <scope>NUCLEOTIDE SEQUENCE [LARGE SCALE GENOMIC DNA]</scope>
    <source>
        <strain evidence="2">J235TASD1</strain>
    </source>
</reference>
<accession>A0A136ITZ7</accession>
<dbReference type="AlphaFoldDB" id="A0A136ITZ7"/>
<proteinExistence type="predicted"/>
<protein>
    <submittedName>
        <fullName evidence="1">Uncharacterized protein</fullName>
    </submittedName>
</protein>
<evidence type="ECO:0000313" key="2">
    <source>
        <dbReference type="Proteomes" id="UP000070501"/>
    </source>
</evidence>
<dbReference type="InParanoid" id="A0A136ITZ7"/>
<keyword evidence="2" id="KW-1185">Reference proteome</keyword>